<evidence type="ECO:0000256" key="2">
    <source>
        <dbReference type="SAM" id="Phobius"/>
    </source>
</evidence>
<dbReference type="Proteomes" id="UP001141806">
    <property type="component" value="Unassembled WGS sequence"/>
</dbReference>
<dbReference type="EMBL" id="JAMYWD010000001">
    <property type="protein sequence ID" value="KAJ4982359.1"/>
    <property type="molecule type" value="Genomic_DNA"/>
</dbReference>
<proteinExistence type="predicted"/>
<feature type="coiled-coil region" evidence="1">
    <location>
        <begin position="116"/>
        <end position="230"/>
    </location>
</feature>
<gene>
    <name evidence="3" type="ORF">NE237_033196</name>
</gene>
<keyword evidence="2" id="KW-0812">Transmembrane</keyword>
<keyword evidence="2" id="KW-1133">Transmembrane helix</keyword>
<dbReference type="OrthoDB" id="1939306at2759"/>
<protein>
    <submittedName>
        <fullName evidence="3">Uncharacterized protein</fullName>
    </submittedName>
</protein>
<feature type="transmembrane region" description="Helical" evidence="2">
    <location>
        <begin position="258"/>
        <end position="279"/>
    </location>
</feature>
<comment type="caution">
    <text evidence="3">The sequence shown here is derived from an EMBL/GenBank/DDBJ whole genome shotgun (WGS) entry which is preliminary data.</text>
</comment>
<evidence type="ECO:0000256" key="1">
    <source>
        <dbReference type="SAM" id="Coils"/>
    </source>
</evidence>
<feature type="coiled-coil region" evidence="1">
    <location>
        <begin position="25"/>
        <end position="91"/>
    </location>
</feature>
<reference evidence="3" key="1">
    <citation type="journal article" date="2023" name="Plant J.">
        <title>The genome of the king protea, Protea cynaroides.</title>
        <authorList>
            <person name="Chang J."/>
            <person name="Duong T.A."/>
            <person name="Schoeman C."/>
            <person name="Ma X."/>
            <person name="Roodt D."/>
            <person name="Barker N."/>
            <person name="Li Z."/>
            <person name="Van de Peer Y."/>
            <person name="Mizrachi E."/>
        </authorList>
    </citation>
    <scope>NUCLEOTIDE SEQUENCE</scope>
    <source>
        <tissue evidence="3">Young leaves</tissue>
    </source>
</reference>
<accession>A0A9Q0L654</accession>
<name>A0A9Q0L654_9MAGN</name>
<dbReference type="AlphaFoldDB" id="A0A9Q0L654"/>
<sequence>MADERIGNGVASDVDYTDFGKDAKVLELNRKIEVLEQENSGLIREKEESYERIKELMEEIEGFKTDGTELKDRLEQRQMEIEQSSEEKKALQVVSAHAFELETQVSRLQHDLVSSMTESEEAAAEVRRLNNALEELKQSNLNKEAKVEELEKEKASLLERIEREVGEMKKFKFETEKLQKEKDEIEKLKSSLEEALKRSQEKVMETKTVADRLLNELEESEKLVKEFKELNLNCTATARELDAADAEKGSKGLLQLQWPTVVASTGTVAAAAALFYLSYAKRR</sequence>
<keyword evidence="2" id="KW-0472">Membrane</keyword>
<evidence type="ECO:0000313" key="3">
    <source>
        <dbReference type="EMBL" id="KAJ4982359.1"/>
    </source>
</evidence>
<keyword evidence="4" id="KW-1185">Reference proteome</keyword>
<organism evidence="3 4">
    <name type="scientific">Protea cynaroides</name>
    <dbReference type="NCBI Taxonomy" id="273540"/>
    <lineage>
        <taxon>Eukaryota</taxon>
        <taxon>Viridiplantae</taxon>
        <taxon>Streptophyta</taxon>
        <taxon>Embryophyta</taxon>
        <taxon>Tracheophyta</taxon>
        <taxon>Spermatophyta</taxon>
        <taxon>Magnoliopsida</taxon>
        <taxon>Proteales</taxon>
        <taxon>Proteaceae</taxon>
        <taxon>Protea</taxon>
    </lineage>
</organism>
<keyword evidence="1" id="KW-0175">Coiled coil</keyword>
<evidence type="ECO:0000313" key="4">
    <source>
        <dbReference type="Proteomes" id="UP001141806"/>
    </source>
</evidence>